<dbReference type="AlphaFoldDB" id="A0A5C8Z3V3"/>
<organism evidence="2 3">
    <name type="scientific">Reinekea thalattae</name>
    <dbReference type="NCBI Taxonomy" id="2593301"/>
    <lineage>
        <taxon>Bacteria</taxon>
        <taxon>Pseudomonadati</taxon>
        <taxon>Pseudomonadota</taxon>
        <taxon>Gammaproteobacteria</taxon>
        <taxon>Oceanospirillales</taxon>
        <taxon>Saccharospirillaceae</taxon>
        <taxon>Reinekea</taxon>
    </lineage>
</organism>
<reference evidence="2 3" key="1">
    <citation type="submission" date="2019-07" db="EMBL/GenBank/DDBJ databases">
        <title>Reinekea sp. strain SSH23 genome sequencing and assembly.</title>
        <authorList>
            <person name="Kim I."/>
        </authorList>
    </citation>
    <scope>NUCLEOTIDE SEQUENCE [LARGE SCALE GENOMIC DNA]</scope>
    <source>
        <strain evidence="2 3">SSH23</strain>
    </source>
</reference>
<evidence type="ECO:0000313" key="2">
    <source>
        <dbReference type="EMBL" id="TXR51903.1"/>
    </source>
</evidence>
<feature type="chain" id="PRO_5023009584" evidence="1">
    <location>
        <begin position="22"/>
        <end position="620"/>
    </location>
</feature>
<evidence type="ECO:0000256" key="1">
    <source>
        <dbReference type="SAM" id="SignalP"/>
    </source>
</evidence>
<evidence type="ECO:0000313" key="3">
    <source>
        <dbReference type="Proteomes" id="UP000321764"/>
    </source>
</evidence>
<dbReference type="Proteomes" id="UP000321764">
    <property type="component" value="Unassembled WGS sequence"/>
</dbReference>
<proteinExistence type="predicted"/>
<comment type="caution">
    <text evidence="2">The sequence shown here is derived from an EMBL/GenBank/DDBJ whole genome shotgun (WGS) entry which is preliminary data.</text>
</comment>
<dbReference type="EMBL" id="VKAD01000002">
    <property type="protein sequence ID" value="TXR51903.1"/>
    <property type="molecule type" value="Genomic_DNA"/>
</dbReference>
<dbReference type="RefSeq" id="WP_147714500.1">
    <property type="nucleotide sequence ID" value="NZ_VKAD01000002.1"/>
</dbReference>
<protein>
    <submittedName>
        <fullName evidence="2">Uncharacterized protein</fullName>
    </submittedName>
</protein>
<dbReference type="PROSITE" id="PS51257">
    <property type="entry name" value="PROKAR_LIPOPROTEIN"/>
    <property type="match status" value="1"/>
</dbReference>
<keyword evidence="1" id="KW-0732">Signal</keyword>
<gene>
    <name evidence="2" type="ORF">FME95_10785</name>
</gene>
<feature type="signal peptide" evidence="1">
    <location>
        <begin position="1"/>
        <end position="21"/>
    </location>
</feature>
<keyword evidence="3" id="KW-1185">Reference proteome</keyword>
<accession>A0A5C8Z3V3</accession>
<dbReference type="SUPFAM" id="SSF75011">
    <property type="entry name" value="3-carboxy-cis,cis-mucoante lactonizing enzyme"/>
    <property type="match status" value="1"/>
</dbReference>
<name>A0A5C8Z3V3_9GAMM</name>
<sequence length="620" mass="65123">MKYFKLNGALLAASIALVGCGAESGSSFGNDISLTNPIADMTLSGDTRLNFSIPDNTCTSNSVHSINYEIDNVADNVGFSLNYNSTTLSGYADDVGEVTVSYSCSVLGGDTLTDEFTITVVDFDADPVVTISADQTGDVRGGTTVTLTADAEVPNLTGEIDPDSYNWEQNLGEDETGTRVADFTANGNELSFDVPAISSPEELVFEVTVADAADEDATATATISIRAIPQYAPEVSISFPLSLGEYSASAVDMFGVVEAATGGTVNSVTVTIDDGVPQTATVTGTQWRVEDVTLPIDAEIKVVAVGGSDENYAEISLDKDTFYSTSLDNDLSDIAVDEINGYVYAQVDGATSAQVEFLKFDLGSAESSVLDIDRYFSFSDDEPTSISIDAESQTLFVGYATGATKINLATGDEAILYNAPDFTDENGDRYSGLIADLFYHDASGLVLSAEANNSVLVSVDPEVVFGDRTPYISGIGALLSTAIDSSGNAYFSQGYNVDGQAIIQKNDGSDFSIIYDVAAGSSGGPVSDIAINENGDSLYFVNGAGDLIKLALADNSTETVLSELFDISTFQNPGTPLIGLHYDSTRQVLIAAGRDFGGSGNKLLVIDPETWNYAKIAEGN</sequence>
<dbReference type="Gene3D" id="2.60.40.10">
    <property type="entry name" value="Immunoglobulins"/>
    <property type="match status" value="2"/>
</dbReference>
<dbReference type="InterPro" id="IPR013783">
    <property type="entry name" value="Ig-like_fold"/>
</dbReference>
<dbReference type="OrthoDB" id="5700798at2"/>